<keyword evidence="7" id="KW-0862">Zinc</keyword>
<comment type="function">
    <text evidence="2">Purine nucleoside enzyme that catalyzes the phosphorolysis of adenosine and inosine nucleosides, yielding D-ribose 1-phosphate and the respective free bases, adenine and hypoxanthine. Also catalyzes the phosphorolysis of S-methyl-5'-thioadenosine into adenine and S-methyl-5-thio-alpha-D-ribose 1-phosphate. Also has adenosine deaminase activity.</text>
</comment>
<gene>
    <name evidence="12" type="ordered locus">PCC7424_4846</name>
</gene>
<keyword evidence="13" id="KW-1185">Reference proteome</keyword>
<dbReference type="GO" id="GO:0016787">
    <property type="term" value="F:hydrolase activity"/>
    <property type="evidence" value="ECO:0007669"/>
    <property type="project" value="UniProtKB-KW"/>
</dbReference>
<sequence length="272" mass="30814">MILSYIPETQTSTWQWQNWNGLSYLTCSLLQNWPHGFFSAQFYPRLPEDLVEVLDPNASVYRVRQVHDQRVLTPTEIETALLDQTLEEKYPPADGIITDHPQQSIWVASADCTPVLIADVKTGKTAAIHAGWRGTAKKIVPEAISRFLSFGSQLENLRVAMGPAIAGEVYQVSLEVALEVGSSVMDIDPSESTETRLERLHQIPFSPILEDQEPGRVRLDVRRVNYIQLQQLGISPDQIAIASYCTYQQPEHFFSYRRTKEKKVQWSGIVSL</sequence>
<dbReference type="NCBIfam" id="TIGR00726">
    <property type="entry name" value="peptidoglycan editing factor PgeF"/>
    <property type="match status" value="1"/>
</dbReference>
<dbReference type="PANTHER" id="PTHR30616">
    <property type="entry name" value="UNCHARACTERIZED PROTEIN YFIH"/>
    <property type="match status" value="1"/>
</dbReference>
<comment type="catalytic activity">
    <reaction evidence="1">
        <text>inosine + phosphate = alpha-D-ribose 1-phosphate + hypoxanthine</text>
        <dbReference type="Rhea" id="RHEA:27646"/>
        <dbReference type="ChEBI" id="CHEBI:17368"/>
        <dbReference type="ChEBI" id="CHEBI:17596"/>
        <dbReference type="ChEBI" id="CHEBI:43474"/>
        <dbReference type="ChEBI" id="CHEBI:57720"/>
        <dbReference type="EC" id="2.4.2.1"/>
    </reaction>
    <physiologicalReaction direction="left-to-right" evidence="1">
        <dbReference type="Rhea" id="RHEA:27647"/>
    </physiologicalReaction>
</comment>
<dbReference type="OrthoDB" id="4279at2"/>
<dbReference type="RefSeq" id="WP_015956785.1">
    <property type="nucleotide sequence ID" value="NC_011729.1"/>
</dbReference>
<dbReference type="eggNOG" id="COG1496">
    <property type="taxonomic scope" value="Bacteria"/>
</dbReference>
<dbReference type="InterPro" id="IPR011324">
    <property type="entry name" value="Cytotoxic_necrot_fac-like_cat"/>
</dbReference>
<keyword evidence="4" id="KW-0808">Transferase</keyword>
<dbReference type="Pfam" id="PF02578">
    <property type="entry name" value="Cu-oxidase_4"/>
    <property type="match status" value="1"/>
</dbReference>
<evidence type="ECO:0000256" key="11">
    <source>
        <dbReference type="RuleBase" id="RU361274"/>
    </source>
</evidence>
<dbReference type="InterPro" id="IPR038371">
    <property type="entry name" value="Cu_polyphenol_OxRdtase_sf"/>
</dbReference>
<organism evidence="12 13">
    <name type="scientific">Gloeothece citriformis (strain PCC 7424)</name>
    <name type="common">Cyanothece sp. (strain PCC 7424)</name>
    <dbReference type="NCBI Taxonomy" id="65393"/>
    <lineage>
        <taxon>Bacteria</taxon>
        <taxon>Bacillati</taxon>
        <taxon>Cyanobacteriota</taxon>
        <taxon>Cyanophyceae</taxon>
        <taxon>Oscillatoriophycideae</taxon>
        <taxon>Chroococcales</taxon>
        <taxon>Aphanothecaceae</taxon>
        <taxon>Gloeothece</taxon>
        <taxon>Gloeothece citriformis</taxon>
    </lineage>
</organism>
<dbReference type="GO" id="GO:0005507">
    <property type="term" value="F:copper ion binding"/>
    <property type="evidence" value="ECO:0007669"/>
    <property type="project" value="TreeGrafter"/>
</dbReference>
<comment type="similarity">
    <text evidence="3 11">Belongs to the purine nucleoside phosphorylase YfiH/LACC1 family.</text>
</comment>
<dbReference type="EMBL" id="CP001291">
    <property type="protein sequence ID" value="ACK73203.1"/>
    <property type="molecule type" value="Genomic_DNA"/>
</dbReference>
<comment type="catalytic activity">
    <reaction evidence="9">
        <text>adenosine + phosphate = alpha-D-ribose 1-phosphate + adenine</text>
        <dbReference type="Rhea" id="RHEA:27642"/>
        <dbReference type="ChEBI" id="CHEBI:16335"/>
        <dbReference type="ChEBI" id="CHEBI:16708"/>
        <dbReference type="ChEBI" id="CHEBI:43474"/>
        <dbReference type="ChEBI" id="CHEBI:57720"/>
        <dbReference type="EC" id="2.4.2.1"/>
    </reaction>
    <physiologicalReaction direction="left-to-right" evidence="9">
        <dbReference type="Rhea" id="RHEA:27643"/>
    </physiologicalReaction>
</comment>
<evidence type="ECO:0000256" key="2">
    <source>
        <dbReference type="ARBA" id="ARBA00003215"/>
    </source>
</evidence>
<evidence type="ECO:0000256" key="10">
    <source>
        <dbReference type="ARBA" id="ARBA00049893"/>
    </source>
</evidence>
<evidence type="ECO:0000256" key="3">
    <source>
        <dbReference type="ARBA" id="ARBA00007353"/>
    </source>
</evidence>
<dbReference type="CDD" id="cd16833">
    <property type="entry name" value="YfiH"/>
    <property type="match status" value="1"/>
</dbReference>
<dbReference type="HOGENOM" id="CLU_065784_2_0_3"/>
<evidence type="ECO:0000256" key="1">
    <source>
        <dbReference type="ARBA" id="ARBA00000553"/>
    </source>
</evidence>
<reference evidence="13" key="1">
    <citation type="journal article" date="2011" name="MBio">
        <title>Novel metabolic attributes of the genus Cyanothece, comprising a group of unicellular nitrogen-fixing Cyanobacteria.</title>
        <authorList>
            <person name="Bandyopadhyay A."/>
            <person name="Elvitigala T."/>
            <person name="Welsh E."/>
            <person name="Stockel J."/>
            <person name="Liberton M."/>
            <person name="Min H."/>
            <person name="Sherman L.A."/>
            <person name="Pakrasi H.B."/>
        </authorList>
    </citation>
    <scope>NUCLEOTIDE SEQUENCE [LARGE SCALE GENOMIC DNA]</scope>
    <source>
        <strain evidence="13">PCC 7424</strain>
    </source>
</reference>
<evidence type="ECO:0000256" key="9">
    <source>
        <dbReference type="ARBA" id="ARBA00048968"/>
    </source>
</evidence>
<comment type="catalytic activity">
    <reaction evidence="8">
        <text>adenosine + H2O + H(+) = inosine + NH4(+)</text>
        <dbReference type="Rhea" id="RHEA:24408"/>
        <dbReference type="ChEBI" id="CHEBI:15377"/>
        <dbReference type="ChEBI" id="CHEBI:15378"/>
        <dbReference type="ChEBI" id="CHEBI:16335"/>
        <dbReference type="ChEBI" id="CHEBI:17596"/>
        <dbReference type="ChEBI" id="CHEBI:28938"/>
        <dbReference type="EC" id="3.5.4.4"/>
    </reaction>
    <physiologicalReaction direction="left-to-right" evidence="8">
        <dbReference type="Rhea" id="RHEA:24409"/>
    </physiologicalReaction>
</comment>
<keyword evidence="5" id="KW-0479">Metal-binding</keyword>
<dbReference type="SUPFAM" id="SSF64438">
    <property type="entry name" value="CNF1/YfiH-like putative cysteine hydrolases"/>
    <property type="match status" value="1"/>
</dbReference>
<dbReference type="PANTHER" id="PTHR30616:SF2">
    <property type="entry name" value="PURINE NUCLEOSIDE PHOSPHORYLASE LACC1"/>
    <property type="match status" value="1"/>
</dbReference>
<evidence type="ECO:0000256" key="7">
    <source>
        <dbReference type="ARBA" id="ARBA00022833"/>
    </source>
</evidence>
<evidence type="ECO:0000256" key="8">
    <source>
        <dbReference type="ARBA" id="ARBA00047989"/>
    </source>
</evidence>
<accession>B7KE85</accession>
<dbReference type="KEGG" id="cyc:PCC7424_4846"/>
<dbReference type="InterPro" id="IPR003730">
    <property type="entry name" value="Cu_polyphenol_OxRdtase"/>
</dbReference>
<dbReference type="Gene3D" id="3.60.140.10">
    <property type="entry name" value="CNF1/YfiH-like putative cysteine hydrolases"/>
    <property type="match status" value="1"/>
</dbReference>
<evidence type="ECO:0000256" key="4">
    <source>
        <dbReference type="ARBA" id="ARBA00022679"/>
    </source>
</evidence>
<evidence type="ECO:0000313" key="12">
    <source>
        <dbReference type="EMBL" id="ACK73203.1"/>
    </source>
</evidence>
<dbReference type="STRING" id="65393.PCC7424_4846"/>
<name>B7KE85_GLOC7</name>
<protein>
    <recommendedName>
        <fullName evidence="11">Purine nucleoside phosphorylase</fullName>
    </recommendedName>
</protein>
<dbReference type="AlphaFoldDB" id="B7KE85"/>
<keyword evidence="6" id="KW-0378">Hydrolase</keyword>
<evidence type="ECO:0000313" key="13">
    <source>
        <dbReference type="Proteomes" id="UP000002384"/>
    </source>
</evidence>
<evidence type="ECO:0000256" key="5">
    <source>
        <dbReference type="ARBA" id="ARBA00022723"/>
    </source>
</evidence>
<comment type="catalytic activity">
    <reaction evidence="10">
        <text>S-methyl-5'-thioadenosine + phosphate = 5-(methylsulfanyl)-alpha-D-ribose 1-phosphate + adenine</text>
        <dbReference type="Rhea" id="RHEA:11852"/>
        <dbReference type="ChEBI" id="CHEBI:16708"/>
        <dbReference type="ChEBI" id="CHEBI:17509"/>
        <dbReference type="ChEBI" id="CHEBI:43474"/>
        <dbReference type="ChEBI" id="CHEBI:58533"/>
        <dbReference type="EC" id="2.4.2.28"/>
    </reaction>
    <physiologicalReaction direction="left-to-right" evidence="10">
        <dbReference type="Rhea" id="RHEA:11853"/>
    </physiologicalReaction>
</comment>
<proteinExistence type="inferred from homology"/>
<dbReference type="GO" id="GO:0017061">
    <property type="term" value="F:S-methyl-5-thioadenosine phosphorylase activity"/>
    <property type="evidence" value="ECO:0007669"/>
    <property type="project" value="UniProtKB-EC"/>
</dbReference>
<dbReference type="Proteomes" id="UP000002384">
    <property type="component" value="Chromosome"/>
</dbReference>
<evidence type="ECO:0000256" key="6">
    <source>
        <dbReference type="ARBA" id="ARBA00022801"/>
    </source>
</evidence>